<accession>A0A1H2YDJ3</accession>
<dbReference type="OrthoDB" id="7949713at2"/>
<sequence>MKLRYAFVLAGVLALSACGGGDDGGNKVASINGPKSSESAPPGAVNAGSDEEKQRAFAKCMREHGIPMEDPKPVGDGGAMSQAIPFTPGQEDKLNAADAACKHLQPNGGEMKPPSPEEMDKMRKQAKCMREHGVDWPDPDAENGKRGITLGGPDGDMGKMDEAMKACGMGGVVRAPSDPGK</sequence>
<feature type="compositionally biased region" description="Basic and acidic residues" evidence="1">
    <location>
        <begin position="118"/>
        <end position="135"/>
    </location>
</feature>
<dbReference type="AlphaFoldDB" id="A0A1H2YDJ3"/>
<evidence type="ECO:0000313" key="3">
    <source>
        <dbReference type="Proteomes" id="UP000199515"/>
    </source>
</evidence>
<keyword evidence="3" id="KW-1185">Reference proteome</keyword>
<feature type="compositionally biased region" description="Basic and acidic residues" evidence="1">
    <location>
        <begin position="50"/>
        <end position="73"/>
    </location>
</feature>
<dbReference type="Proteomes" id="UP000199515">
    <property type="component" value="Unassembled WGS sequence"/>
</dbReference>
<evidence type="ECO:0000256" key="1">
    <source>
        <dbReference type="SAM" id="MobiDB-lite"/>
    </source>
</evidence>
<proteinExistence type="predicted"/>
<feature type="region of interest" description="Disordered" evidence="1">
    <location>
        <begin position="21"/>
        <end position="89"/>
    </location>
</feature>
<evidence type="ECO:0000313" key="2">
    <source>
        <dbReference type="EMBL" id="SDX03272.1"/>
    </source>
</evidence>
<dbReference type="EMBL" id="FNON01000002">
    <property type="protein sequence ID" value="SDX03272.1"/>
    <property type="molecule type" value="Genomic_DNA"/>
</dbReference>
<dbReference type="PROSITE" id="PS51257">
    <property type="entry name" value="PROKAR_LIPOPROTEIN"/>
    <property type="match status" value="1"/>
</dbReference>
<name>A0A1H2YDJ3_9PSEU</name>
<organism evidence="2 3">
    <name type="scientific">Amycolatopsis xylanica</name>
    <dbReference type="NCBI Taxonomy" id="589385"/>
    <lineage>
        <taxon>Bacteria</taxon>
        <taxon>Bacillati</taxon>
        <taxon>Actinomycetota</taxon>
        <taxon>Actinomycetes</taxon>
        <taxon>Pseudonocardiales</taxon>
        <taxon>Pseudonocardiaceae</taxon>
        <taxon>Amycolatopsis</taxon>
    </lineage>
</organism>
<dbReference type="STRING" id="589385.SAMN05421504_102100"/>
<evidence type="ECO:0008006" key="4">
    <source>
        <dbReference type="Google" id="ProtNLM"/>
    </source>
</evidence>
<protein>
    <recommendedName>
        <fullName evidence="4">PT repeat-containing protein</fullName>
    </recommendedName>
</protein>
<dbReference type="RefSeq" id="WP_091288041.1">
    <property type="nucleotide sequence ID" value="NZ_FNON01000002.1"/>
</dbReference>
<gene>
    <name evidence="2" type="ORF">SAMN05421504_102100</name>
</gene>
<feature type="region of interest" description="Disordered" evidence="1">
    <location>
        <begin position="103"/>
        <end position="162"/>
    </location>
</feature>
<reference evidence="2 3" key="1">
    <citation type="submission" date="2016-10" db="EMBL/GenBank/DDBJ databases">
        <authorList>
            <person name="de Groot N.N."/>
        </authorList>
    </citation>
    <scope>NUCLEOTIDE SEQUENCE [LARGE SCALE GENOMIC DNA]</scope>
    <source>
        <strain evidence="2 3">CPCC 202699</strain>
    </source>
</reference>